<keyword evidence="1" id="KW-0812">Transmembrane</keyword>
<proteinExistence type="predicted"/>
<protein>
    <submittedName>
        <fullName evidence="2">Inner membrane protein ybaN</fullName>
    </submittedName>
</protein>
<gene>
    <name evidence="2" type="primary">ybaN</name>
    <name evidence="2" type="ORF">NCTC13150_00163</name>
</gene>
<keyword evidence="1" id="KW-0472">Membrane</keyword>
<sequence>MKPIFVCLGFIFMGLGILGVYLPLLPATPFFLLAAGCFSKGSKKFDQWFKSTNLYKKNIEPLKNKEGFTRKKKIKILATVTFFLGISFYFVNHFHARLALILVLIFHYVYFLFCVKTRTEEEYV</sequence>
<dbReference type="PANTHER" id="PTHR35813">
    <property type="entry name" value="INNER MEMBRANE PROTEIN YBAN"/>
    <property type="match status" value="1"/>
</dbReference>
<dbReference type="RefSeq" id="WP_034437799.1">
    <property type="nucleotide sequence ID" value="NZ_CAACYI010000001.1"/>
</dbReference>
<keyword evidence="1" id="KW-1133">Transmembrane helix</keyword>
<keyword evidence="3" id="KW-1185">Reference proteome</keyword>
<dbReference type="Pfam" id="PF04304">
    <property type="entry name" value="DUF454"/>
    <property type="match status" value="1"/>
</dbReference>
<name>A0A8H2M5F6_9FIRM</name>
<dbReference type="PANTHER" id="PTHR35813:SF1">
    <property type="entry name" value="INNER MEMBRANE PROTEIN YBAN"/>
    <property type="match status" value="1"/>
</dbReference>
<dbReference type="EMBL" id="CAACYI010000001">
    <property type="protein sequence ID" value="VFB15663.1"/>
    <property type="molecule type" value="Genomic_DNA"/>
</dbReference>
<feature type="transmembrane region" description="Helical" evidence="1">
    <location>
        <begin position="74"/>
        <end position="91"/>
    </location>
</feature>
<dbReference type="InterPro" id="IPR007401">
    <property type="entry name" value="DUF454"/>
</dbReference>
<organism evidence="2 3">
    <name type="scientific">Urinicoccus massiliensis</name>
    <dbReference type="NCBI Taxonomy" id="1723382"/>
    <lineage>
        <taxon>Bacteria</taxon>
        <taxon>Bacillati</taxon>
        <taxon>Bacillota</taxon>
        <taxon>Tissierellia</taxon>
        <taxon>Tissierellales</taxon>
        <taxon>Peptoniphilaceae</taxon>
        <taxon>Urinicoccus</taxon>
    </lineage>
</organism>
<feature type="transmembrane region" description="Helical" evidence="1">
    <location>
        <begin position="12"/>
        <end position="35"/>
    </location>
</feature>
<dbReference type="GO" id="GO:0005886">
    <property type="term" value="C:plasma membrane"/>
    <property type="evidence" value="ECO:0007669"/>
    <property type="project" value="TreeGrafter"/>
</dbReference>
<feature type="transmembrane region" description="Helical" evidence="1">
    <location>
        <begin position="97"/>
        <end position="115"/>
    </location>
</feature>
<evidence type="ECO:0000313" key="3">
    <source>
        <dbReference type="Proteomes" id="UP000377798"/>
    </source>
</evidence>
<dbReference type="PIRSF" id="PIRSF016789">
    <property type="entry name" value="DUF454"/>
    <property type="match status" value="1"/>
</dbReference>
<reference evidence="2 3" key="1">
    <citation type="submission" date="2019-02" db="EMBL/GenBank/DDBJ databases">
        <authorList>
            <consortium name="Pathogen Informatics"/>
        </authorList>
    </citation>
    <scope>NUCLEOTIDE SEQUENCE [LARGE SCALE GENOMIC DNA]</scope>
    <source>
        <strain evidence="2 3">3012STDY7089603</strain>
    </source>
</reference>
<comment type="caution">
    <text evidence="2">The sequence shown here is derived from an EMBL/GenBank/DDBJ whole genome shotgun (WGS) entry which is preliminary data.</text>
</comment>
<dbReference type="Proteomes" id="UP000377798">
    <property type="component" value="Unassembled WGS sequence"/>
</dbReference>
<accession>A0A8H2M5F6</accession>
<evidence type="ECO:0000313" key="2">
    <source>
        <dbReference type="EMBL" id="VFB15663.1"/>
    </source>
</evidence>
<dbReference type="AlphaFoldDB" id="A0A8H2M5F6"/>
<evidence type="ECO:0000256" key="1">
    <source>
        <dbReference type="SAM" id="Phobius"/>
    </source>
</evidence>